<feature type="domain" description="Helicase-associated" evidence="2">
    <location>
        <begin position="184"/>
        <end position="248"/>
    </location>
</feature>
<reference evidence="3 4" key="1">
    <citation type="journal article" date="2012" name="Genome Biol.">
        <title>Genome and low-iron response of an oceanic diatom adapted to chronic iron limitation.</title>
        <authorList>
            <person name="Lommer M."/>
            <person name="Specht M."/>
            <person name="Roy A.S."/>
            <person name="Kraemer L."/>
            <person name="Andreson R."/>
            <person name="Gutowska M.A."/>
            <person name="Wolf J."/>
            <person name="Bergner S.V."/>
            <person name="Schilhabel M.B."/>
            <person name="Klostermeier U.C."/>
            <person name="Beiko R.G."/>
            <person name="Rosenstiel P."/>
            <person name="Hippler M."/>
            <person name="Laroche J."/>
        </authorList>
    </citation>
    <scope>NUCLEOTIDE SEQUENCE [LARGE SCALE GENOMIC DNA]</scope>
    <source>
        <strain evidence="3 4">CCMP1005</strain>
    </source>
</reference>
<feature type="domain" description="Helicase-associated" evidence="2">
    <location>
        <begin position="87"/>
        <end position="166"/>
    </location>
</feature>
<comment type="caution">
    <text evidence="3">The sequence shown here is derived from an EMBL/GenBank/DDBJ whole genome shotgun (WGS) entry which is preliminary data.</text>
</comment>
<feature type="domain" description="Helicase-associated" evidence="2">
    <location>
        <begin position="255"/>
        <end position="322"/>
    </location>
</feature>
<dbReference type="AlphaFoldDB" id="K0SHS8"/>
<dbReference type="EMBL" id="AGNL01020920">
    <property type="protein sequence ID" value="EJK60566.1"/>
    <property type="molecule type" value="Genomic_DNA"/>
</dbReference>
<dbReference type="Proteomes" id="UP000266841">
    <property type="component" value="Unassembled WGS sequence"/>
</dbReference>
<proteinExistence type="predicted"/>
<evidence type="ECO:0000313" key="4">
    <source>
        <dbReference type="Proteomes" id="UP000266841"/>
    </source>
</evidence>
<feature type="chain" id="PRO_5003837134" description="Helicase-associated domain-containing protein" evidence="1">
    <location>
        <begin position="23"/>
        <end position="340"/>
    </location>
</feature>
<organism evidence="3 4">
    <name type="scientific">Thalassiosira oceanica</name>
    <name type="common">Marine diatom</name>
    <dbReference type="NCBI Taxonomy" id="159749"/>
    <lineage>
        <taxon>Eukaryota</taxon>
        <taxon>Sar</taxon>
        <taxon>Stramenopiles</taxon>
        <taxon>Ochrophyta</taxon>
        <taxon>Bacillariophyta</taxon>
        <taxon>Coscinodiscophyceae</taxon>
        <taxon>Thalassiosirophycidae</taxon>
        <taxon>Thalassiosirales</taxon>
        <taxon>Thalassiosiraceae</taxon>
        <taxon>Thalassiosira</taxon>
    </lineage>
</organism>
<dbReference type="Gene3D" id="6.10.140.530">
    <property type="match status" value="3"/>
</dbReference>
<evidence type="ECO:0000259" key="2">
    <source>
        <dbReference type="Pfam" id="PF03457"/>
    </source>
</evidence>
<keyword evidence="4" id="KW-1185">Reference proteome</keyword>
<keyword evidence="1" id="KW-0732">Signal</keyword>
<dbReference type="eggNOG" id="ENOG502SQEY">
    <property type="taxonomic scope" value="Eukaryota"/>
</dbReference>
<dbReference type="PANTHER" id="PTHR33418:SF1">
    <property type="entry name" value="HELICASE-ASSOCIATED DOMAIN-CONTAINING PROTEIN"/>
    <property type="match status" value="1"/>
</dbReference>
<dbReference type="OrthoDB" id="44219at2759"/>
<dbReference type="InterPro" id="IPR005114">
    <property type="entry name" value="Helicase_assoc"/>
</dbReference>
<sequence length="340" mass="40107">MKRHQLLLPAGLLIAASERCGALISLSPHAREGCHSRLRPDDDRRTLESRGSCRIGDFGCKLHSSSAHLDEPPRIRPNETWSHGSRDTFAQRLRELEEYKREHGHCSVPRRYRENPSLANWVNKQRQNYRKRMKEGKSPLTERVPNATAQFQQRKRHIEDLERLGFLWNASQSIRQPMKSSQSDKAWKAMYLKLVEFETNEGHCNVPSTTSLGRWVVRQRHLYRRETLGQPKSSLTDERIELLNRLSFPWATRSEQLWQQRVDDLKQFQRENNHCMVPKEYTPNPSLATWVSTQRKNYNRRKNGLSSSLTPERIKELDEIGFVWRYWDHKFIIDNANNSK</sequence>
<name>K0SHS8_THAOC</name>
<dbReference type="OMA" id="QRKNYNR"/>
<dbReference type="Pfam" id="PF03457">
    <property type="entry name" value="HA"/>
    <property type="match status" value="3"/>
</dbReference>
<feature type="signal peptide" evidence="1">
    <location>
        <begin position="1"/>
        <end position="22"/>
    </location>
</feature>
<evidence type="ECO:0000313" key="3">
    <source>
        <dbReference type="EMBL" id="EJK60566.1"/>
    </source>
</evidence>
<accession>K0SHS8</accession>
<dbReference type="PANTHER" id="PTHR33418">
    <property type="entry name" value="HELICASE-ASSOCIATED"/>
    <property type="match status" value="1"/>
</dbReference>
<protein>
    <recommendedName>
        <fullName evidence="2">Helicase-associated domain-containing protein</fullName>
    </recommendedName>
</protein>
<evidence type="ECO:0000256" key="1">
    <source>
        <dbReference type="SAM" id="SignalP"/>
    </source>
</evidence>
<gene>
    <name evidence="3" type="ORF">THAOC_19054</name>
</gene>